<organism evidence="2 3">
    <name type="scientific">Sulfurimonas autotrophica (strain ATCC BAA-671 / DSM 16294 / JCM 11897 / OK10)</name>
    <dbReference type="NCBI Taxonomy" id="563040"/>
    <lineage>
        <taxon>Bacteria</taxon>
        <taxon>Pseudomonadati</taxon>
        <taxon>Campylobacterota</taxon>
        <taxon>Epsilonproteobacteria</taxon>
        <taxon>Campylobacterales</taxon>
        <taxon>Sulfurimonadaceae</taxon>
        <taxon>Sulfurimonas</taxon>
    </lineage>
</organism>
<keyword evidence="3" id="KW-1185">Reference proteome</keyword>
<sequence>MPSKAYKYAIGWFLLFTVLLLVSAALIFADKIGFSYESIRQYYLGSEAAFSTAKTFNGLLKIIVPHIFAFGLFVMVVLHFLIFTGKRDTKEMQIIIYSAFITAFLELFSPFLIIFGLDFFIFIKLITYFFFNFIILYGIFILFKSIIYD</sequence>
<evidence type="ECO:0000256" key="1">
    <source>
        <dbReference type="SAM" id="Phobius"/>
    </source>
</evidence>
<feature type="transmembrane region" description="Helical" evidence="1">
    <location>
        <begin position="62"/>
        <end position="82"/>
    </location>
</feature>
<feature type="transmembrane region" description="Helical" evidence="1">
    <location>
        <begin position="121"/>
        <end position="143"/>
    </location>
</feature>
<proteinExistence type="predicted"/>
<gene>
    <name evidence="2" type="ordered locus">Saut_1034</name>
</gene>
<dbReference type="eggNOG" id="ENOG50328RE">
    <property type="taxonomic scope" value="Bacteria"/>
</dbReference>
<dbReference type="Proteomes" id="UP000007803">
    <property type="component" value="Chromosome"/>
</dbReference>
<keyword evidence="1" id="KW-0472">Membrane</keyword>
<dbReference type="KEGG" id="sua:Saut_1034"/>
<dbReference type="OrthoDB" id="5334818at2"/>
<feature type="transmembrane region" description="Helical" evidence="1">
    <location>
        <begin position="94"/>
        <end position="115"/>
    </location>
</feature>
<dbReference type="HOGENOM" id="CLU_1757878_0_0_7"/>
<dbReference type="EMBL" id="CP002205">
    <property type="protein sequence ID" value="ADN09083.1"/>
    <property type="molecule type" value="Genomic_DNA"/>
</dbReference>
<dbReference type="AlphaFoldDB" id="E0USC0"/>
<reference evidence="3" key="1">
    <citation type="journal article" date="2010" name="Stand. Genomic Sci.">
        <title>Complete genome sequence of Sulfurimonas autotrophica type strain (OK10).</title>
        <authorList>
            <person name="Sikorski J."/>
            <person name="Munk C."/>
            <person name="Lapidus A."/>
            <person name="Djao O."/>
            <person name="Lucas S."/>
            <person name="Glavina Del Rio T."/>
            <person name="Nolan M."/>
            <person name="Tice H."/>
            <person name="Han C."/>
            <person name="Cheng J."/>
            <person name="Tapia R."/>
            <person name="Goodwin L."/>
            <person name="Pitluck S."/>
            <person name="Liolios K."/>
            <person name="Ivanova N."/>
            <person name="Mavromatis K."/>
            <person name="Mikhailova N."/>
            <person name="Pati A."/>
            <person name="Sims D."/>
            <person name="Meincke L."/>
            <person name="Brettin T."/>
            <person name="Detter J."/>
            <person name="Chen A."/>
            <person name="Palaniappan K."/>
            <person name="Land M."/>
            <person name="Hauser L."/>
            <person name="Chang Y."/>
            <person name="Jeffries C."/>
            <person name="Rohde M."/>
            <person name="Lang E."/>
            <person name="Spring S."/>
            <person name="Goker M."/>
            <person name="Woyke T."/>
            <person name="Bristow J."/>
            <person name="Eisen J."/>
            <person name="Markowitz V."/>
            <person name="Hugenholtz P."/>
            <person name="Kyrpides N."/>
            <person name="Klenk H."/>
        </authorList>
    </citation>
    <scope>NUCLEOTIDE SEQUENCE [LARGE SCALE GENOMIC DNA]</scope>
    <source>
        <strain evidence="3">ATCC BAA-671 / DSM 16294 / JCM 11897 / OK10</strain>
    </source>
</reference>
<keyword evidence="1" id="KW-0812">Transmembrane</keyword>
<keyword evidence="1" id="KW-1133">Transmembrane helix</keyword>
<dbReference type="STRING" id="563040.Saut_1034"/>
<evidence type="ECO:0000313" key="2">
    <source>
        <dbReference type="EMBL" id="ADN09083.1"/>
    </source>
</evidence>
<accession>E0USC0</accession>
<evidence type="ECO:0000313" key="3">
    <source>
        <dbReference type="Proteomes" id="UP000007803"/>
    </source>
</evidence>
<name>E0USC0_SULAO</name>
<dbReference type="RefSeq" id="WP_013326839.1">
    <property type="nucleotide sequence ID" value="NC_014506.1"/>
</dbReference>
<protein>
    <submittedName>
        <fullName evidence="2">Uncharacterized protein</fullName>
    </submittedName>
</protein>